<name>A0A4R4ECD9_9BACL</name>
<reference evidence="2 3" key="1">
    <citation type="submission" date="2019-03" db="EMBL/GenBank/DDBJ databases">
        <authorList>
            <person name="Kim M.K.M."/>
        </authorList>
    </citation>
    <scope>NUCLEOTIDE SEQUENCE [LARGE SCALE GENOMIC DNA]</scope>
    <source>
        <strain evidence="2 3">18JY21-1</strain>
    </source>
</reference>
<keyword evidence="1" id="KW-0472">Membrane</keyword>
<gene>
    <name evidence="2" type="ORF">E0485_15770</name>
</gene>
<keyword evidence="3" id="KW-1185">Reference proteome</keyword>
<feature type="transmembrane region" description="Helical" evidence="1">
    <location>
        <begin position="22"/>
        <end position="47"/>
    </location>
</feature>
<accession>A0A4R4ECD9</accession>
<evidence type="ECO:0000313" key="2">
    <source>
        <dbReference type="EMBL" id="TCZ75831.1"/>
    </source>
</evidence>
<dbReference type="EMBL" id="SKFG01000016">
    <property type="protein sequence ID" value="TCZ75831.1"/>
    <property type="molecule type" value="Genomic_DNA"/>
</dbReference>
<dbReference type="AlphaFoldDB" id="A0A4R4ECD9"/>
<organism evidence="2 3">
    <name type="scientific">Paenibacillus albiflavus</name>
    <dbReference type="NCBI Taxonomy" id="2545760"/>
    <lineage>
        <taxon>Bacteria</taxon>
        <taxon>Bacillati</taxon>
        <taxon>Bacillota</taxon>
        <taxon>Bacilli</taxon>
        <taxon>Bacillales</taxon>
        <taxon>Paenibacillaceae</taxon>
        <taxon>Paenibacillus</taxon>
    </lineage>
</organism>
<evidence type="ECO:0000313" key="3">
    <source>
        <dbReference type="Proteomes" id="UP000295418"/>
    </source>
</evidence>
<proteinExistence type="predicted"/>
<sequence>MSKYNHPEQHINEEPRHDFVDLMVGFGVFSGVLTVIFVGAVVVKLLIG</sequence>
<dbReference type="RefSeq" id="WP_132419020.1">
    <property type="nucleotide sequence ID" value="NZ_SKFG01000016.1"/>
</dbReference>
<keyword evidence="1" id="KW-1133">Transmembrane helix</keyword>
<evidence type="ECO:0000256" key="1">
    <source>
        <dbReference type="SAM" id="Phobius"/>
    </source>
</evidence>
<dbReference type="Proteomes" id="UP000295418">
    <property type="component" value="Unassembled WGS sequence"/>
</dbReference>
<protein>
    <submittedName>
        <fullName evidence="2">YqzM family protein</fullName>
    </submittedName>
</protein>
<keyword evidence="1" id="KW-0812">Transmembrane</keyword>
<dbReference type="OrthoDB" id="2663483at2"/>
<comment type="caution">
    <text evidence="2">The sequence shown here is derived from an EMBL/GenBank/DDBJ whole genome shotgun (WGS) entry which is preliminary data.</text>
</comment>